<dbReference type="InterPro" id="IPR029052">
    <property type="entry name" value="Metallo-depent_PP-like"/>
</dbReference>
<keyword evidence="7" id="KW-0464">Manganese</keyword>
<dbReference type="PANTHER" id="PTHR45619">
    <property type="entry name" value="SERINE/THREONINE-PROTEIN PHOSPHATASE PP2A-RELATED"/>
    <property type="match status" value="1"/>
</dbReference>
<dbReference type="GO" id="GO:0008324">
    <property type="term" value="F:monoatomic cation transmembrane transporter activity"/>
    <property type="evidence" value="ECO:0007669"/>
    <property type="project" value="InterPro"/>
</dbReference>
<evidence type="ECO:0000256" key="9">
    <source>
        <dbReference type="ARBA" id="ARBA00048336"/>
    </source>
</evidence>
<evidence type="ECO:0000313" key="15">
    <source>
        <dbReference type="Proteomes" id="UP000769157"/>
    </source>
</evidence>
<feature type="region of interest" description="Disordered" evidence="11">
    <location>
        <begin position="1"/>
        <end position="20"/>
    </location>
</feature>
<dbReference type="GO" id="GO:0098771">
    <property type="term" value="P:inorganic ion homeostasis"/>
    <property type="evidence" value="ECO:0007669"/>
    <property type="project" value="UniProtKB-ARBA"/>
</dbReference>
<comment type="subcellular location">
    <subcellularLocation>
        <location evidence="1">Membrane</location>
        <topology evidence="1">Multi-pass membrane protein</topology>
    </subcellularLocation>
</comment>
<evidence type="ECO:0000256" key="11">
    <source>
        <dbReference type="SAM" id="MobiDB-lite"/>
    </source>
</evidence>
<reference evidence="14" key="2">
    <citation type="submission" date="2021-01" db="EMBL/GenBank/DDBJ databases">
        <authorList>
            <person name="Schikora-Tamarit M.A."/>
        </authorList>
    </citation>
    <scope>NUCLEOTIDE SEQUENCE</scope>
    <source>
        <strain evidence="14">CBS6075</strain>
    </source>
</reference>
<feature type="compositionally biased region" description="Polar residues" evidence="11">
    <location>
        <begin position="664"/>
        <end position="680"/>
    </location>
</feature>
<dbReference type="InterPro" id="IPR027469">
    <property type="entry name" value="Cation_efflux_TMD_sf"/>
</dbReference>
<keyword evidence="3" id="KW-0479">Metal-binding</keyword>
<evidence type="ECO:0000256" key="12">
    <source>
        <dbReference type="SAM" id="Phobius"/>
    </source>
</evidence>
<feature type="transmembrane region" description="Helical" evidence="12">
    <location>
        <begin position="860"/>
        <end position="882"/>
    </location>
</feature>
<keyword evidence="4 10" id="KW-0378">Hydrolase</keyword>
<reference evidence="14" key="1">
    <citation type="journal article" date="2021" name="Open Biol.">
        <title>Shared evolutionary footprints suggest mitochondrial oxidative damage underlies multiple complex I losses in fungi.</title>
        <authorList>
            <person name="Schikora-Tamarit M.A."/>
            <person name="Marcet-Houben M."/>
            <person name="Nosek J."/>
            <person name="Gabaldon T."/>
        </authorList>
    </citation>
    <scope>NUCLEOTIDE SEQUENCE</scope>
    <source>
        <strain evidence="14">CBS6075</strain>
    </source>
</reference>
<proteinExistence type="inferred from homology"/>
<feature type="transmembrane region" description="Helical" evidence="12">
    <location>
        <begin position="790"/>
        <end position="809"/>
    </location>
</feature>
<dbReference type="InterPro" id="IPR004843">
    <property type="entry name" value="Calcineurin-like_PHP"/>
</dbReference>
<keyword evidence="2 12" id="KW-0812">Transmembrane</keyword>
<sequence>MLAGSVSQKLPSSSEWSSDSGCCCSLTVEVGVGRRRISRSSFPTHDFKTLDSLSIAQVTEVHAIMAWRRLNGAVVFGMLQLDVVALIKDIEEHRRIQLVLGRFFPLVVGHANLLAQSPQGFEFLAIIKTLLLRFVGVESILRLDGLKILVSGCFRGLIIIVNIDRLVVVIVIDLVSVFELIDSVQIHHLLLLVLLGILGVEVGPEDGAVWPDTLHCTRRPVVIGQKRAQFLVVADGPARTSTRLSVSGAKKLYRGELLSEPVIDQLCFKLKELLVKESNIVHVQSPVTLVGDIHGQFYDLLEIFKIGGYPPDTNYLFLGDYVDRGFHSIETISLLIVLKLKYPNRINLIRGNHESRQITTNYGFYTECLTKYGSNSQIWAIFTDIFDYLILAAIIDNNLFCVHGGLSPNVQTIDSILVIDRFKEIPHDGPMADLVWSDPDLELLNFRISSRGAGYQFGINVVNKFLQVNDFEQIYRAHQLCNEGYQVFWKGKVNTVWSAPNYCYRCGNKASILEMFDSHGDEQSSRFNVFDASPESQREFYRIVNMNEFEDSVQDDFLALNDSKLAKKAPVMWSLKIIYPFFNTTLLESTPTCNPTIFLKSPTVSVGRHLTLIFLPSRSLQTTSIIKLIFLVLFSFPMSLPLTGIPDLKVDESFDDTIDENKPSLYTQSNGSNTSFTHTNAYRYSRSRSPKRTSSPIRKGSPVRNQPFKFGSITMNNSSDNLSLNPAPLTPNSGPKASYRRGHRYKHSSVSMNMFQEPPKRTSVPVPQQYTLPTVQDTVRSLGLHEKLKLAYCTFHILLSLVTYLLGFHYGNVCLSTLSHLVLYDSIGSLMTLAVQIMTNFEIWSHSSLKYPFGLGRIEVLAGFGLSVSLLFVGVDLFSHLFESFMLALAIGDVDETMHAHHVHKEKGLMNIVFYETYLLAVCITTFASPRVIGRPKKIVEQPRPRPKRVSSITLQEEPVLDIKTELKKTQNQLTNYTSVLSFGYALFAMLYPLVAHTELVSTVNEVSSLALAAMVLTFAWKLISRLAGILLLRNPQPDIDAKIVDQIQSLEVYKSSYKISELKVAKVNHKIVVVILNVQMIGASDDDESKLRFYATRIVRGLLSQTDTDTLDLDADFDSIDQSGDQFEITIQVDRV</sequence>
<keyword evidence="15" id="KW-1185">Reference proteome</keyword>
<dbReference type="InterPro" id="IPR047129">
    <property type="entry name" value="PPA2-like"/>
</dbReference>
<dbReference type="GeneID" id="70236681"/>
<feature type="transmembrane region" description="Helical" evidence="12">
    <location>
        <begin position="1007"/>
        <end position="1024"/>
    </location>
</feature>
<feature type="domain" description="Serine/threonine specific protein phosphatases" evidence="13">
    <location>
        <begin position="349"/>
        <end position="354"/>
    </location>
</feature>
<dbReference type="InterPro" id="IPR006186">
    <property type="entry name" value="Ser/Thr-sp_prot-phosphatase"/>
</dbReference>
<comment type="similarity">
    <text evidence="10">Belongs to the PPP phosphatase family.</text>
</comment>
<dbReference type="PRINTS" id="PR00114">
    <property type="entry name" value="STPHPHTASE"/>
</dbReference>
<keyword evidence="6 12" id="KW-0472">Membrane</keyword>
<evidence type="ECO:0000256" key="7">
    <source>
        <dbReference type="ARBA" id="ARBA00023211"/>
    </source>
</evidence>
<evidence type="ECO:0000313" key="14">
    <source>
        <dbReference type="EMBL" id="KAH3664002.1"/>
    </source>
</evidence>
<feature type="transmembrane region" description="Helical" evidence="12">
    <location>
        <begin position="974"/>
        <end position="995"/>
    </location>
</feature>
<comment type="caution">
    <text evidence="14">The sequence shown here is derived from an EMBL/GenBank/DDBJ whole genome shotgun (WGS) entry which is preliminary data.</text>
</comment>
<dbReference type="RefSeq" id="XP_046060282.1">
    <property type="nucleotide sequence ID" value="XM_046205824.1"/>
</dbReference>
<dbReference type="GO" id="GO:0030003">
    <property type="term" value="P:intracellular monoatomic cation homeostasis"/>
    <property type="evidence" value="ECO:0007669"/>
    <property type="project" value="UniProtKB-ARBA"/>
</dbReference>
<dbReference type="EC" id="3.1.3.16" evidence="10"/>
<feature type="transmembrane region" description="Helical" evidence="12">
    <location>
        <begin position="908"/>
        <end position="928"/>
    </location>
</feature>
<dbReference type="InterPro" id="IPR058533">
    <property type="entry name" value="Cation_efflux_TM"/>
</dbReference>
<dbReference type="SMART" id="SM00156">
    <property type="entry name" value="PP2Ac"/>
    <property type="match status" value="1"/>
</dbReference>
<organism evidence="14 15">
    <name type="scientific">Ogataea philodendri</name>
    <dbReference type="NCBI Taxonomy" id="1378263"/>
    <lineage>
        <taxon>Eukaryota</taxon>
        <taxon>Fungi</taxon>
        <taxon>Dikarya</taxon>
        <taxon>Ascomycota</taxon>
        <taxon>Saccharomycotina</taxon>
        <taxon>Pichiomycetes</taxon>
        <taxon>Pichiales</taxon>
        <taxon>Pichiaceae</taxon>
        <taxon>Ogataea</taxon>
    </lineage>
</organism>
<dbReference type="PROSITE" id="PS00125">
    <property type="entry name" value="SER_THR_PHOSPHATASE"/>
    <property type="match status" value="1"/>
</dbReference>
<protein>
    <recommendedName>
        <fullName evidence="10">Serine/threonine-protein phosphatase</fullName>
        <ecNumber evidence="10">3.1.3.16</ecNumber>
    </recommendedName>
</protein>
<feature type="region of interest" description="Disordered" evidence="11">
    <location>
        <begin position="661"/>
        <end position="740"/>
    </location>
</feature>
<name>A0A9P8P365_9ASCO</name>
<dbReference type="Gene3D" id="3.60.21.10">
    <property type="match status" value="1"/>
</dbReference>
<dbReference type="Pfam" id="PF00149">
    <property type="entry name" value="Metallophos"/>
    <property type="match status" value="1"/>
</dbReference>
<comment type="catalytic activity">
    <reaction evidence="9 10">
        <text>O-phospho-L-threonyl-[protein] + H2O = L-threonyl-[protein] + phosphate</text>
        <dbReference type="Rhea" id="RHEA:47004"/>
        <dbReference type="Rhea" id="RHEA-COMP:11060"/>
        <dbReference type="Rhea" id="RHEA-COMP:11605"/>
        <dbReference type="ChEBI" id="CHEBI:15377"/>
        <dbReference type="ChEBI" id="CHEBI:30013"/>
        <dbReference type="ChEBI" id="CHEBI:43474"/>
        <dbReference type="ChEBI" id="CHEBI:61977"/>
        <dbReference type="EC" id="3.1.3.16"/>
    </reaction>
</comment>
<dbReference type="GO" id="GO:0016020">
    <property type="term" value="C:membrane"/>
    <property type="evidence" value="ECO:0007669"/>
    <property type="project" value="UniProtKB-SubCell"/>
</dbReference>
<gene>
    <name evidence="14" type="ORF">OGAPHI_004716</name>
</gene>
<keyword evidence="5 12" id="KW-1133">Transmembrane helix</keyword>
<evidence type="ECO:0000256" key="4">
    <source>
        <dbReference type="ARBA" id="ARBA00022801"/>
    </source>
</evidence>
<dbReference type="AlphaFoldDB" id="A0A9P8P365"/>
<evidence type="ECO:0000256" key="3">
    <source>
        <dbReference type="ARBA" id="ARBA00022723"/>
    </source>
</evidence>
<dbReference type="GO" id="GO:0046872">
    <property type="term" value="F:metal ion binding"/>
    <property type="evidence" value="ECO:0007669"/>
    <property type="project" value="UniProtKB-KW"/>
</dbReference>
<dbReference type="SUPFAM" id="SSF56300">
    <property type="entry name" value="Metallo-dependent phosphatases"/>
    <property type="match status" value="1"/>
</dbReference>
<evidence type="ECO:0000256" key="5">
    <source>
        <dbReference type="ARBA" id="ARBA00022989"/>
    </source>
</evidence>
<dbReference type="Proteomes" id="UP000769157">
    <property type="component" value="Unassembled WGS sequence"/>
</dbReference>
<evidence type="ECO:0000256" key="8">
    <source>
        <dbReference type="ARBA" id="ARBA00047761"/>
    </source>
</evidence>
<evidence type="ECO:0000256" key="6">
    <source>
        <dbReference type="ARBA" id="ARBA00023136"/>
    </source>
</evidence>
<comment type="catalytic activity">
    <reaction evidence="8">
        <text>O-phospho-L-seryl-[protein] + H2O = L-seryl-[protein] + phosphate</text>
        <dbReference type="Rhea" id="RHEA:20629"/>
        <dbReference type="Rhea" id="RHEA-COMP:9863"/>
        <dbReference type="Rhea" id="RHEA-COMP:11604"/>
        <dbReference type="ChEBI" id="CHEBI:15377"/>
        <dbReference type="ChEBI" id="CHEBI:29999"/>
        <dbReference type="ChEBI" id="CHEBI:43474"/>
        <dbReference type="ChEBI" id="CHEBI:83421"/>
        <dbReference type="EC" id="3.1.3.16"/>
    </reaction>
</comment>
<feature type="compositionally biased region" description="Polar residues" evidence="11">
    <location>
        <begin position="713"/>
        <end position="735"/>
    </location>
</feature>
<feature type="compositionally biased region" description="Polar residues" evidence="11">
    <location>
        <begin position="1"/>
        <end position="11"/>
    </location>
</feature>
<accession>A0A9P8P365</accession>
<dbReference type="EMBL" id="JAEUBE010000352">
    <property type="protein sequence ID" value="KAH3664002.1"/>
    <property type="molecule type" value="Genomic_DNA"/>
</dbReference>
<dbReference type="GO" id="GO:0004722">
    <property type="term" value="F:protein serine/threonine phosphatase activity"/>
    <property type="evidence" value="ECO:0007669"/>
    <property type="project" value="UniProtKB-EC"/>
</dbReference>
<dbReference type="Gene3D" id="1.20.1510.10">
    <property type="entry name" value="Cation efflux protein transmembrane domain"/>
    <property type="match status" value="1"/>
</dbReference>
<evidence type="ECO:0000259" key="13">
    <source>
        <dbReference type="PROSITE" id="PS00125"/>
    </source>
</evidence>
<evidence type="ECO:0000256" key="2">
    <source>
        <dbReference type="ARBA" id="ARBA00022692"/>
    </source>
</evidence>
<dbReference type="Pfam" id="PF01545">
    <property type="entry name" value="Cation_efflux"/>
    <property type="match status" value="1"/>
</dbReference>
<evidence type="ECO:0000256" key="10">
    <source>
        <dbReference type="RuleBase" id="RU004273"/>
    </source>
</evidence>
<dbReference type="CDD" id="cd07415">
    <property type="entry name" value="MPP_PP2A_PP4_PP6"/>
    <property type="match status" value="1"/>
</dbReference>
<evidence type="ECO:0000256" key="1">
    <source>
        <dbReference type="ARBA" id="ARBA00004141"/>
    </source>
</evidence>